<name>A0A645F936_9ZZZZ</name>
<proteinExistence type="predicted"/>
<sequence>MTPFTCSLDFKLVANALKNINYSGAITLETDAHINKAAESGDDIDALLLQMHEAALAIAKASE</sequence>
<dbReference type="EMBL" id="VSSQ01057085">
    <property type="protein sequence ID" value="MPN10895.1"/>
    <property type="molecule type" value="Genomic_DNA"/>
</dbReference>
<gene>
    <name evidence="1" type="ORF">SDC9_158192</name>
</gene>
<comment type="caution">
    <text evidence="1">The sequence shown here is derived from an EMBL/GenBank/DDBJ whole genome shotgun (WGS) entry which is preliminary data.</text>
</comment>
<accession>A0A645F936</accession>
<protein>
    <submittedName>
        <fullName evidence="1">Uncharacterized protein</fullName>
    </submittedName>
</protein>
<reference evidence="1" key="1">
    <citation type="submission" date="2019-08" db="EMBL/GenBank/DDBJ databases">
        <authorList>
            <person name="Kucharzyk K."/>
            <person name="Murdoch R.W."/>
            <person name="Higgins S."/>
            <person name="Loffler F."/>
        </authorList>
    </citation>
    <scope>NUCLEOTIDE SEQUENCE</scope>
</reference>
<dbReference type="AlphaFoldDB" id="A0A645F936"/>
<evidence type="ECO:0000313" key="1">
    <source>
        <dbReference type="EMBL" id="MPN10895.1"/>
    </source>
</evidence>
<organism evidence="1">
    <name type="scientific">bioreactor metagenome</name>
    <dbReference type="NCBI Taxonomy" id="1076179"/>
    <lineage>
        <taxon>unclassified sequences</taxon>
        <taxon>metagenomes</taxon>
        <taxon>ecological metagenomes</taxon>
    </lineage>
</organism>